<keyword evidence="3" id="KW-1185">Reference proteome</keyword>
<evidence type="ECO:0008006" key="4">
    <source>
        <dbReference type="Google" id="ProtNLM"/>
    </source>
</evidence>
<organism evidence="2 3">
    <name type="scientific">Paracoccus cavernae</name>
    <dbReference type="NCBI Taxonomy" id="1571207"/>
    <lineage>
        <taxon>Bacteria</taxon>
        <taxon>Pseudomonadati</taxon>
        <taxon>Pseudomonadota</taxon>
        <taxon>Alphaproteobacteria</taxon>
        <taxon>Rhodobacterales</taxon>
        <taxon>Paracoccaceae</taxon>
        <taxon>Paracoccus</taxon>
    </lineage>
</organism>
<proteinExistence type="predicted"/>
<keyword evidence="1" id="KW-0812">Transmembrane</keyword>
<protein>
    <recommendedName>
        <fullName evidence="4">Branched-chain amino acid ABC transporter permease</fullName>
    </recommendedName>
</protein>
<keyword evidence="1" id="KW-0472">Membrane</keyword>
<name>A0ABT8DD07_9RHOB</name>
<sequence length="49" mass="5234">MAIAGIRSLVQANLADGASYRLVFAFLLVIAMLCLRPSGLLGKPVFEKV</sequence>
<dbReference type="Proteomes" id="UP001243846">
    <property type="component" value="Unassembled WGS sequence"/>
</dbReference>
<reference evidence="3" key="1">
    <citation type="journal article" date="2019" name="Int. J. Syst. Evol. Microbiol.">
        <title>The Global Catalogue of Microorganisms (GCM) 10K type strain sequencing project: providing services to taxonomists for standard genome sequencing and annotation.</title>
        <authorList>
            <consortium name="The Broad Institute Genomics Platform"/>
            <consortium name="The Broad Institute Genome Sequencing Center for Infectious Disease"/>
            <person name="Wu L."/>
            <person name="Ma J."/>
        </authorList>
    </citation>
    <scope>NUCLEOTIDE SEQUENCE [LARGE SCALE GENOMIC DNA]</scope>
    <source>
        <strain evidence="3">CECT 8482</strain>
    </source>
</reference>
<gene>
    <name evidence="2" type="ORF">QWZ10_21820</name>
</gene>
<keyword evidence="1" id="KW-1133">Transmembrane helix</keyword>
<evidence type="ECO:0000313" key="3">
    <source>
        <dbReference type="Proteomes" id="UP001243846"/>
    </source>
</evidence>
<feature type="transmembrane region" description="Helical" evidence="1">
    <location>
        <begin position="18"/>
        <end position="35"/>
    </location>
</feature>
<accession>A0ABT8DD07</accession>
<evidence type="ECO:0000313" key="2">
    <source>
        <dbReference type="EMBL" id="MDN3713736.1"/>
    </source>
</evidence>
<dbReference type="EMBL" id="JAUFRC010000002">
    <property type="protein sequence ID" value="MDN3713736.1"/>
    <property type="molecule type" value="Genomic_DNA"/>
</dbReference>
<comment type="caution">
    <text evidence="2">The sequence shown here is derived from an EMBL/GenBank/DDBJ whole genome shotgun (WGS) entry which is preliminary data.</text>
</comment>
<evidence type="ECO:0000256" key="1">
    <source>
        <dbReference type="SAM" id="Phobius"/>
    </source>
</evidence>